<comment type="caution">
    <text evidence="3">The sequence shown here is derived from an EMBL/GenBank/DDBJ whole genome shotgun (WGS) entry which is preliminary data.</text>
</comment>
<feature type="domain" description="Reverse transcriptase" evidence="1">
    <location>
        <begin position="495"/>
        <end position="584"/>
    </location>
</feature>
<organism evidence="3 4">
    <name type="scientific">Mytilus edulis</name>
    <name type="common">Blue mussel</name>
    <dbReference type="NCBI Taxonomy" id="6550"/>
    <lineage>
        <taxon>Eukaryota</taxon>
        <taxon>Metazoa</taxon>
        <taxon>Spiralia</taxon>
        <taxon>Lophotrochozoa</taxon>
        <taxon>Mollusca</taxon>
        <taxon>Bivalvia</taxon>
        <taxon>Autobranchia</taxon>
        <taxon>Pteriomorphia</taxon>
        <taxon>Mytilida</taxon>
        <taxon>Mytiloidea</taxon>
        <taxon>Mytilidae</taxon>
        <taxon>Mytilinae</taxon>
        <taxon>Mytilus</taxon>
    </lineage>
</organism>
<dbReference type="PANTHER" id="PTHR33395">
    <property type="entry name" value="TRANSCRIPTASE, PUTATIVE-RELATED-RELATED"/>
    <property type="match status" value="1"/>
</dbReference>
<accession>A0A8S3S7A7</accession>
<protein>
    <recommendedName>
        <fullName evidence="5">Reverse transcriptase domain-containing protein</fullName>
    </recommendedName>
</protein>
<evidence type="ECO:0008006" key="5">
    <source>
        <dbReference type="Google" id="ProtNLM"/>
    </source>
</evidence>
<gene>
    <name evidence="3" type="ORF">MEDL_31323</name>
</gene>
<evidence type="ECO:0000313" key="3">
    <source>
        <dbReference type="EMBL" id="CAG2217634.1"/>
    </source>
</evidence>
<reference evidence="3" key="1">
    <citation type="submission" date="2021-03" db="EMBL/GenBank/DDBJ databases">
        <authorList>
            <person name="Bekaert M."/>
        </authorList>
    </citation>
    <scope>NUCLEOTIDE SEQUENCE</scope>
</reference>
<sequence>MEELRLHARNNIPKIIGITEVKPKNFRYNIQNCELAIEHYEMYSANVNNDIGRGVNLYIHESIEATQVDFETDYEESVWVHIRLVSGDKLLIGCIYRSPNGQDNNDESLRKLFKDVVSRDYSHILLMGDFNYDKINWETWSTPTNEQSREYKFIECLRRWLLYQHVLKPTRGRINQDPHILDLLLTNEEGMISDVEYLSPLGKSDHSVLTFKFNCYIEETNSERIKFYYDKADLDGLRTDLSNIDWYNIMKEKSTNEQWIFFKDKLLELQSKYIPHKKIGQSSKKNKAVGLNQETLKAIRKKHRCWTRYMETKSSEKYREFCKTRNKVKKLTRKAVKMKEKEIAKQVKNNPKKFWHYVKSKTKTRTGISDLVMNTQDGNDVLTTNDKEKAETLSSFFASVFTKEDDGDIPKLQGQTVKEAMNYLVVKQENVQKRLKNLNINKSQGPDNIHPRLLHDVCDALSTPITIIFNTSLKEKTIPQDWKEGCITAIFKKGNRKQASNYRPVSLTCILCKLLETFVRDHMVSHMRLNKLFSDYQFGFLSGRSTTLQLLHVLEKWTKILDNGGSIDTIYLDFMKAFDTVPPQTTD</sequence>
<proteinExistence type="predicted"/>
<keyword evidence="4" id="KW-1185">Reference proteome</keyword>
<dbReference type="InterPro" id="IPR005135">
    <property type="entry name" value="Endo/exonuclease/phosphatase"/>
</dbReference>
<dbReference type="Gene3D" id="3.60.10.10">
    <property type="entry name" value="Endonuclease/exonuclease/phosphatase"/>
    <property type="match status" value="1"/>
</dbReference>
<dbReference type="GO" id="GO:0031012">
    <property type="term" value="C:extracellular matrix"/>
    <property type="evidence" value="ECO:0007669"/>
    <property type="project" value="TreeGrafter"/>
</dbReference>
<dbReference type="GO" id="GO:0003824">
    <property type="term" value="F:catalytic activity"/>
    <property type="evidence" value="ECO:0007669"/>
    <property type="project" value="InterPro"/>
</dbReference>
<dbReference type="EMBL" id="CAJPWZ010001554">
    <property type="protein sequence ID" value="CAG2217634.1"/>
    <property type="molecule type" value="Genomic_DNA"/>
</dbReference>
<dbReference type="PANTHER" id="PTHR33395:SF22">
    <property type="entry name" value="REVERSE TRANSCRIPTASE DOMAIN-CONTAINING PROTEIN"/>
    <property type="match status" value="1"/>
</dbReference>
<evidence type="ECO:0000313" key="4">
    <source>
        <dbReference type="Proteomes" id="UP000683360"/>
    </source>
</evidence>
<dbReference type="Pfam" id="PF00078">
    <property type="entry name" value="RVT_1"/>
    <property type="match status" value="1"/>
</dbReference>
<dbReference type="Proteomes" id="UP000683360">
    <property type="component" value="Unassembled WGS sequence"/>
</dbReference>
<dbReference type="InterPro" id="IPR000477">
    <property type="entry name" value="RT_dom"/>
</dbReference>
<feature type="domain" description="Endonuclease/exonuclease/phosphatase" evidence="2">
    <location>
        <begin position="91"/>
        <end position="208"/>
    </location>
</feature>
<evidence type="ECO:0000259" key="1">
    <source>
        <dbReference type="Pfam" id="PF00078"/>
    </source>
</evidence>
<dbReference type="GO" id="GO:0061343">
    <property type="term" value="P:cell adhesion involved in heart morphogenesis"/>
    <property type="evidence" value="ECO:0007669"/>
    <property type="project" value="TreeGrafter"/>
</dbReference>
<dbReference type="GO" id="GO:0007508">
    <property type="term" value="P:larval heart development"/>
    <property type="evidence" value="ECO:0007669"/>
    <property type="project" value="TreeGrafter"/>
</dbReference>
<name>A0A8S3S7A7_MYTED</name>
<dbReference type="AlphaFoldDB" id="A0A8S3S7A7"/>
<dbReference type="OrthoDB" id="6118220at2759"/>
<dbReference type="Pfam" id="PF14529">
    <property type="entry name" value="Exo_endo_phos_2"/>
    <property type="match status" value="1"/>
</dbReference>
<dbReference type="InterPro" id="IPR036691">
    <property type="entry name" value="Endo/exonu/phosph_ase_sf"/>
</dbReference>
<dbReference type="SUPFAM" id="SSF56219">
    <property type="entry name" value="DNase I-like"/>
    <property type="match status" value="1"/>
</dbReference>
<evidence type="ECO:0000259" key="2">
    <source>
        <dbReference type="Pfam" id="PF14529"/>
    </source>
</evidence>